<dbReference type="EMBL" id="AKHW03002060">
    <property type="protein sequence ID" value="KYO40221.1"/>
    <property type="molecule type" value="Genomic_DNA"/>
</dbReference>
<evidence type="ECO:0000256" key="8">
    <source>
        <dbReference type="ARBA" id="ARBA00023159"/>
    </source>
</evidence>
<keyword evidence="9" id="KW-0804">Transcription</keyword>
<keyword evidence="7 14" id="KW-0040">ANK repeat</keyword>
<dbReference type="SMART" id="SM00015">
    <property type="entry name" value="IQ"/>
    <property type="match status" value="3"/>
</dbReference>
<organism evidence="17 18">
    <name type="scientific">Alligator mississippiensis</name>
    <name type="common">American alligator</name>
    <dbReference type="NCBI Taxonomy" id="8496"/>
    <lineage>
        <taxon>Eukaryota</taxon>
        <taxon>Metazoa</taxon>
        <taxon>Chordata</taxon>
        <taxon>Craniata</taxon>
        <taxon>Vertebrata</taxon>
        <taxon>Euteleostomi</taxon>
        <taxon>Archelosauria</taxon>
        <taxon>Archosauria</taxon>
        <taxon>Crocodylia</taxon>
        <taxon>Alligatoridae</taxon>
        <taxon>Alligatorinae</taxon>
        <taxon>Alligator</taxon>
    </lineage>
</organism>
<accession>A0A151NTJ4</accession>
<evidence type="ECO:0000256" key="11">
    <source>
        <dbReference type="ARBA" id="ARBA00029480"/>
    </source>
</evidence>
<reference evidence="17 18" key="1">
    <citation type="journal article" date="2012" name="Genome Biol.">
        <title>Sequencing three crocodilian genomes to illuminate the evolution of archosaurs and amniotes.</title>
        <authorList>
            <person name="St John J.A."/>
            <person name="Braun E.L."/>
            <person name="Isberg S.R."/>
            <person name="Miles L.G."/>
            <person name="Chong A.Y."/>
            <person name="Gongora J."/>
            <person name="Dalzell P."/>
            <person name="Moran C."/>
            <person name="Bed'hom B."/>
            <person name="Abzhanov A."/>
            <person name="Burgess S.C."/>
            <person name="Cooksey A.M."/>
            <person name="Castoe T.A."/>
            <person name="Crawford N.G."/>
            <person name="Densmore L.D."/>
            <person name="Drew J.C."/>
            <person name="Edwards S.V."/>
            <person name="Faircloth B.C."/>
            <person name="Fujita M.K."/>
            <person name="Greenwold M.J."/>
            <person name="Hoffmann F.G."/>
            <person name="Howard J.M."/>
            <person name="Iguchi T."/>
            <person name="Janes D.E."/>
            <person name="Khan S.Y."/>
            <person name="Kohno S."/>
            <person name="de Koning A.J."/>
            <person name="Lance S.L."/>
            <person name="McCarthy F.M."/>
            <person name="McCormack J.E."/>
            <person name="Merchant M.E."/>
            <person name="Peterson D.G."/>
            <person name="Pollock D.D."/>
            <person name="Pourmand N."/>
            <person name="Raney B.J."/>
            <person name="Roessler K.A."/>
            <person name="Sanford J.R."/>
            <person name="Sawyer R.H."/>
            <person name="Schmidt C.J."/>
            <person name="Triplett E.W."/>
            <person name="Tuberville T.D."/>
            <person name="Venegas-Anaya M."/>
            <person name="Howard J.T."/>
            <person name="Jarvis E.D."/>
            <person name="Guillette L.J.Jr."/>
            <person name="Glenn T.C."/>
            <person name="Green R.E."/>
            <person name="Ray D.A."/>
        </authorList>
    </citation>
    <scope>NUCLEOTIDE SEQUENCE [LARGE SCALE GENOMIC DNA]</scope>
    <source>
        <strain evidence="17">KSC_2009_1</strain>
    </source>
</reference>
<feature type="region of interest" description="Disordered" evidence="15">
    <location>
        <begin position="141"/>
        <end position="166"/>
    </location>
</feature>
<keyword evidence="6" id="KW-0805">Transcription regulation</keyword>
<dbReference type="CDD" id="cd23767">
    <property type="entry name" value="IQCD"/>
    <property type="match status" value="2"/>
</dbReference>
<dbReference type="GO" id="GO:0005634">
    <property type="term" value="C:nucleus"/>
    <property type="evidence" value="ECO:0007669"/>
    <property type="project" value="UniProtKB-SubCell"/>
</dbReference>
<evidence type="ECO:0000256" key="2">
    <source>
        <dbReference type="ARBA" id="ARBA00004496"/>
    </source>
</evidence>
<dbReference type="Proteomes" id="UP000050525">
    <property type="component" value="Unassembled WGS sequence"/>
</dbReference>
<evidence type="ECO:0000256" key="4">
    <source>
        <dbReference type="ARBA" id="ARBA00022490"/>
    </source>
</evidence>
<evidence type="ECO:0000256" key="14">
    <source>
        <dbReference type="PROSITE-ProRule" id="PRU00023"/>
    </source>
</evidence>
<evidence type="ECO:0000313" key="17">
    <source>
        <dbReference type="EMBL" id="KYO40221.1"/>
    </source>
</evidence>
<feature type="region of interest" description="Disordered" evidence="15">
    <location>
        <begin position="73"/>
        <end position="114"/>
    </location>
</feature>
<dbReference type="InterPro" id="IPR002110">
    <property type="entry name" value="Ankyrin_rpt"/>
</dbReference>
<dbReference type="InterPro" id="IPR000048">
    <property type="entry name" value="IQ_motif_EF-hand-BS"/>
</dbReference>
<evidence type="ECO:0000256" key="15">
    <source>
        <dbReference type="SAM" id="MobiDB-lite"/>
    </source>
</evidence>
<dbReference type="GO" id="GO:0005737">
    <property type="term" value="C:cytoplasm"/>
    <property type="evidence" value="ECO:0007669"/>
    <property type="project" value="UniProtKB-SubCell"/>
</dbReference>
<name>A0A151NTJ4_ALLMI</name>
<feature type="region of interest" description="Disordered" evidence="15">
    <location>
        <begin position="1"/>
        <end position="52"/>
    </location>
</feature>
<gene>
    <name evidence="17" type="primary">CAMTA2</name>
    <name evidence="17" type="ORF">Y1Q_0023932</name>
</gene>
<protein>
    <recommendedName>
        <fullName evidence="13">Calmodulin-binding transcription activator 1</fullName>
    </recommendedName>
</protein>
<keyword evidence="4" id="KW-0963">Cytoplasm</keyword>
<evidence type="ECO:0000256" key="12">
    <source>
        <dbReference type="ARBA" id="ARBA00055757"/>
    </source>
</evidence>
<evidence type="ECO:0000313" key="18">
    <source>
        <dbReference type="Proteomes" id="UP000050525"/>
    </source>
</evidence>
<dbReference type="PANTHER" id="PTHR23335">
    <property type="entry name" value="CALMODULIN-BINDING TRANSCRIPTION ACTIVATOR CAMTA"/>
    <property type="match status" value="1"/>
</dbReference>
<dbReference type="InterPro" id="IPR027417">
    <property type="entry name" value="P-loop_NTPase"/>
</dbReference>
<feature type="compositionally biased region" description="Low complexity" evidence="15">
    <location>
        <begin position="489"/>
        <end position="515"/>
    </location>
</feature>
<dbReference type="PROSITE" id="PS50096">
    <property type="entry name" value="IQ"/>
    <property type="match status" value="1"/>
</dbReference>
<feature type="region of interest" description="Disordered" evidence="15">
    <location>
        <begin position="456"/>
        <end position="560"/>
    </location>
</feature>
<feature type="domain" description="IPT/TIG" evidence="16">
    <location>
        <begin position="172"/>
        <end position="252"/>
    </location>
</feature>
<evidence type="ECO:0000256" key="7">
    <source>
        <dbReference type="ARBA" id="ARBA00023043"/>
    </source>
</evidence>
<feature type="repeat" description="ANK" evidence="14">
    <location>
        <begin position="348"/>
        <end position="370"/>
    </location>
</feature>
<dbReference type="Pfam" id="PF12796">
    <property type="entry name" value="Ank_2"/>
    <property type="match status" value="1"/>
</dbReference>
<dbReference type="GO" id="GO:0003690">
    <property type="term" value="F:double-stranded DNA binding"/>
    <property type="evidence" value="ECO:0007669"/>
    <property type="project" value="TreeGrafter"/>
</dbReference>
<dbReference type="PROSITE" id="PS50088">
    <property type="entry name" value="ANK_REPEAT"/>
    <property type="match status" value="1"/>
</dbReference>
<dbReference type="FunFam" id="1.20.5.190:FF:000004">
    <property type="entry name" value="calmodulin-binding transcription activator 2 isoform X1"/>
    <property type="match status" value="1"/>
</dbReference>
<feature type="region of interest" description="Disordered" evidence="15">
    <location>
        <begin position="656"/>
        <end position="688"/>
    </location>
</feature>
<dbReference type="GO" id="GO:0006357">
    <property type="term" value="P:regulation of transcription by RNA polymerase II"/>
    <property type="evidence" value="ECO:0007669"/>
    <property type="project" value="TreeGrafter"/>
</dbReference>
<comment type="function">
    <text evidence="12">Transcriptional activator.</text>
</comment>
<feature type="compositionally biased region" description="Pro residues" evidence="15">
    <location>
        <begin position="147"/>
        <end position="159"/>
    </location>
</feature>
<evidence type="ECO:0000256" key="10">
    <source>
        <dbReference type="ARBA" id="ARBA00023242"/>
    </source>
</evidence>
<feature type="compositionally biased region" description="Pro residues" evidence="15">
    <location>
        <begin position="99"/>
        <end position="108"/>
    </location>
</feature>
<dbReference type="GO" id="GO:0003712">
    <property type="term" value="F:transcription coregulator activity"/>
    <property type="evidence" value="ECO:0007669"/>
    <property type="project" value="TreeGrafter"/>
</dbReference>
<evidence type="ECO:0000256" key="3">
    <source>
        <dbReference type="ARBA" id="ARBA00008267"/>
    </source>
</evidence>
<keyword evidence="8" id="KW-0010">Activator</keyword>
<evidence type="ECO:0000256" key="13">
    <source>
        <dbReference type="ARBA" id="ARBA00071877"/>
    </source>
</evidence>
<dbReference type="FunFam" id="1.25.40.20:FF:000165">
    <property type="entry name" value="calmodulin-binding transcription activator 1 isoform X2"/>
    <property type="match status" value="1"/>
</dbReference>
<comment type="caution">
    <text evidence="17">The sequence shown here is derived from an EMBL/GenBank/DDBJ whole genome shotgun (WGS) entry which is preliminary data.</text>
</comment>
<feature type="compositionally biased region" description="Pro residues" evidence="15">
    <location>
        <begin position="1"/>
        <end position="17"/>
    </location>
</feature>
<comment type="subcellular location">
    <subcellularLocation>
        <location evidence="2">Cytoplasm</location>
    </subcellularLocation>
    <subcellularLocation>
        <location evidence="1">Nucleus</location>
    </subcellularLocation>
</comment>
<dbReference type="Pfam" id="PF00612">
    <property type="entry name" value="IQ"/>
    <property type="match status" value="1"/>
</dbReference>
<dbReference type="eggNOG" id="KOG0520">
    <property type="taxonomic scope" value="Eukaryota"/>
</dbReference>
<evidence type="ECO:0000256" key="6">
    <source>
        <dbReference type="ARBA" id="ARBA00023015"/>
    </source>
</evidence>
<evidence type="ECO:0000256" key="1">
    <source>
        <dbReference type="ARBA" id="ARBA00004123"/>
    </source>
</evidence>
<evidence type="ECO:0000256" key="9">
    <source>
        <dbReference type="ARBA" id="ARBA00023163"/>
    </source>
</evidence>
<dbReference type="SUPFAM" id="SSF48403">
    <property type="entry name" value="Ankyrin repeat"/>
    <property type="match status" value="1"/>
</dbReference>
<dbReference type="Gene3D" id="1.20.5.190">
    <property type="match status" value="2"/>
</dbReference>
<dbReference type="Pfam" id="PF01833">
    <property type="entry name" value="TIG"/>
    <property type="match status" value="1"/>
</dbReference>
<dbReference type="InterPro" id="IPR002909">
    <property type="entry name" value="IPT_dom"/>
</dbReference>
<feature type="compositionally biased region" description="Pro residues" evidence="15">
    <location>
        <begin position="536"/>
        <end position="559"/>
    </location>
</feature>
<dbReference type="InterPro" id="IPR036770">
    <property type="entry name" value="Ankyrin_rpt-contain_sf"/>
</dbReference>
<dbReference type="InterPro" id="IPR014756">
    <property type="entry name" value="Ig_E-set"/>
</dbReference>
<proteinExistence type="inferred from homology"/>
<keyword evidence="5" id="KW-0677">Repeat</keyword>
<sequence>MASLEKPPPPAPAPAPAPLALTPSQHLVAGGGEARGLLPGTDAAMETGEPAPTFDPDCFLNCPARGQTYGCQPPLEPPVGGNRFFIQDDRQPPGEGGLPPVPPGPDKPPGGLQEELYTLMRPGTAPPFGLAFDSLISELLTDEGAPPGEPPPPTGPCTPEPGDASQPNTLVTITDFSPEWSYPEGGVKVLITGPWTEGGDAYSCLFDQVAVPAALIQPGVLRCYCPAHEAGLVALQVARDSRPVSTSVLFEYRARNFLALPSTQVDWLSLDDNQFRMSILERLEQMEKRMAEMTAAQPPAPCGPPTDATLGQAPADSFEARIVALCEQMMAGSCWLRSETLVHNMSFRGMTLLHLAAAQGYARLIQTLIRWRNLSAESLDLEQEVDPLNVDHFSCTPLMWACALGHLDAALLLYRWNQRALAIPDSLGRLPLAVARSRGHVALATRLEDLQRAEAETPGPLNAGAGKAWPPLRIASPLSASPDTGLSGGSSASSPSERSEASLSLTSAYSSGSGARDSPPASPEAEVGAGGGPMDVCPPPGGTWYLPEPPSPPGTPAPPFFMDYEVESGAVAAPGLLGYSEDAENEDFLPPTDVLQVDMVTLARQIIEATPEHIKQEEFGMVEGPRRDRGAAGGLGGAMAWLTSYLDSMDQLPGLIPHRREAGSPSQRGCLSPLQPGEPGPERRAAPPTAAGWAEFLNASANGRMESAFAGLTLSDPEQRELYEAARVIQTAFRRYKGRRLKEQQEMAAAVIQRCYRKYKQYALYKKMTQAAILIQSKFRSYWEQKKFQQSRRAAVLIQQCYRSYRADAPTRSPRPPVPHRLRGPFLTKKQDQAARKIMRFLRRCRHRMKELKQSQELEGAQKRGLAT</sequence>
<dbReference type="SUPFAM" id="SSF81296">
    <property type="entry name" value="E set domains"/>
    <property type="match status" value="1"/>
</dbReference>
<dbReference type="SUPFAM" id="SSF52540">
    <property type="entry name" value="P-loop containing nucleoside triphosphate hydrolases"/>
    <property type="match status" value="1"/>
</dbReference>
<dbReference type="PANTHER" id="PTHR23335:SF9">
    <property type="entry name" value="CALMODULIN-BINDING TRANSCRIPTION ACTIVATOR 2"/>
    <property type="match status" value="1"/>
</dbReference>
<dbReference type="PROSITE" id="PS50297">
    <property type="entry name" value="ANK_REP_REGION"/>
    <property type="match status" value="1"/>
</dbReference>
<dbReference type="FunFam" id="2.60.40.10:FF:000089">
    <property type="entry name" value="calmodulin-binding transcription activator 2 isoform X1"/>
    <property type="match status" value="1"/>
</dbReference>
<dbReference type="Gene3D" id="1.25.40.20">
    <property type="entry name" value="Ankyrin repeat-containing domain"/>
    <property type="match status" value="1"/>
</dbReference>
<dbReference type="Gene3D" id="2.60.40.10">
    <property type="entry name" value="Immunoglobulins"/>
    <property type="match status" value="1"/>
</dbReference>
<comment type="similarity">
    <text evidence="3">Belongs to the CAMTA family.</text>
</comment>
<dbReference type="InterPro" id="IPR013783">
    <property type="entry name" value="Ig-like_fold"/>
</dbReference>
<comment type="subunit">
    <text evidence="11">May interact with calmodulin.</text>
</comment>
<keyword evidence="18" id="KW-1185">Reference proteome</keyword>
<keyword evidence="10" id="KW-0539">Nucleus</keyword>
<evidence type="ECO:0000259" key="16">
    <source>
        <dbReference type="Pfam" id="PF01833"/>
    </source>
</evidence>
<evidence type="ECO:0000256" key="5">
    <source>
        <dbReference type="ARBA" id="ARBA00022737"/>
    </source>
</evidence>
<dbReference type="AlphaFoldDB" id="A0A151NTJ4"/>